<dbReference type="GO" id="GO:0051607">
    <property type="term" value="P:defense response to virus"/>
    <property type="evidence" value="ECO:0007669"/>
    <property type="project" value="UniProtKB-KW"/>
</dbReference>
<dbReference type="PANTHER" id="PTHR47963">
    <property type="entry name" value="DEAD-BOX ATP-DEPENDENT RNA HELICASE 47, MITOCHONDRIAL"/>
    <property type="match status" value="1"/>
</dbReference>
<dbReference type="AlphaFoldDB" id="A0A495X9R2"/>
<dbReference type="EMBL" id="RBXR01000001">
    <property type="protein sequence ID" value="RKT69353.1"/>
    <property type="molecule type" value="Genomic_DNA"/>
</dbReference>
<feature type="domain" description="Helicase ATP-binding" evidence="10">
    <location>
        <begin position="208"/>
        <end position="404"/>
    </location>
</feature>
<evidence type="ECO:0000256" key="2">
    <source>
        <dbReference type="ARBA" id="ARBA00009046"/>
    </source>
</evidence>
<evidence type="ECO:0000256" key="4">
    <source>
        <dbReference type="ARBA" id="ARBA00022723"/>
    </source>
</evidence>
<protein>
    <submittedName>
        <fullName evidence="12">CRISPR-associated Cas3 family helicase</fullName>
    </submittedName>
</protein>
<dbReference type="PANTHER" id="PTHR47963:SF9">
    <property type="entry name" value="CRISPR-ASSOCIATED ENDONUCLEASE_HELICASE CAS3"/>
    <property type="match status" value="1"/>
</dbReference>
<dbReference type="NCBIfam" id="TIGR01596">
    <property type="entry name" value="cas3_HD"/>
    <property type="match status" value="1"/>
</dbReference>
<dbReference type="GO" id="GO:0003723">
    <property type="term" value="F:RNA binding"/>
    <property type="evidence" value="ECO:0007669"/>
    <property type="project" value="TreeGrafter"/>
</dbReference>
<dbReference type="InterPro" id="IPR006483">
    <property type="entry name" value="CRISPR-assoc_Cas3_HD"/>
</dbReference>
<keyword evidence="6" id="KW-0378">Hydrolase</keyword>
<dbReference type="CDD" id="cd17930">
    <property type="entry name" value="DEXHc_cas3"/>
    <property type="match status" value="1"/>
</dbReference>
<accession>A0A495X9R2</accession>
<dbReference type="Proteomes" id="UP000272729">
    <property type="component" value="Unassembled WGS sequence"/>
</dbReference>
<evidence type="ECO:0000313" key="13">
    <source>
        <dbReference type="Proteomes" id="UP000272729"/>
    </source>
</evidence>
<dbReference type="GO" id="GO:0005524">
    <property type="term" value="F:ATP binding"/>
    <property type="evidence" value="ECO:0007669"/>
    <property type="project" value="UniProtKB-KW"/>
</dbReference>
<keyword evidence="3" id="KW-0540">Nuclease</keyword>
<dbReference type="Pfam" id="PF00270">
    <property type="entry name" value="DEAD"/>
    <property type="match status" value="1"/>
</dbReference>
<evidence type="ECO:0000256" key="3">
    <source>
        <dbReference type="ARBA" id="ARBA00022722"/>
    </source>
</evidence>
<proteinExistence type="inferred from homology"/>
<dbReference type="InterPro" id="IPR006474">
    <property type="entry name" value="Helicase_Cas3_CRISPR-ass_core"/>
</dbReference>
<evidence type="ECO:0000259" key="10">
    <source>
        <dbReference type="PROSITE" id="PS51192"/>
    </source>
</evidence>
<dbReference type="CDD" id="cd09641">
    <property type="entry name" value="Cas3''_I"/>
    <property type="match status" value="1"/>
</dbReference>
<dbReference type="GO" id="GO:0004518">
    <property type="term" value="F:nuclease activity"/>
    <property type="evidence" value="ECO:0007669"/>
    <property type="project" value="UniProtKB-KW"/>
</dbReference>
<sequence length="730" mass="81133">MFGAGELAYAVALMHDAGKARRGWQAGLLRVEGADDRVGFPHKDLGARLLAVAPGDRDACWAAALMVWGHHGGLRTPSELKQMLRKPGEEDDEEAVQRFLEEVPQARAVLDGPIELPETWRKRPGVRELGVRLTYSALVDADFLDTATHFGRRGEPLLGRSAVMTGLRDRFERRRIDYLEERRTKAEQAGRVSSMGNLREELYSASLAAAMGKPGVYRMSAPTGTGKTIAGAGFALHHAAKHGKSRVIVAVPYTSITEQNADVFRRLLDPRPDDPDDAGDDLVVLEHHSNVDLDRVPGNGGQQRWQRLASENWDAPFVVTTTVQLLDSLFARTPSRVRKLHRLANAVLVLDEVQALPKPLLLPILDALRALSEHFGTTVLLTSATQPVFESLSPWHELNVPEIVPDPVRMAKAARRVEFRWWARPTLAQLAENARQQRQALIILNTIDDARRLFRMLNDDSDTTVVHLSTRMHPNHRRAALKTIADKLEHDQPLLVVSTQLIEAGVDVDFPVVYRAMAPVDSLLQAAGRANREGGDTPGEVVIVDLADGGRPGDYGPAIAVSGYYFGPDKAQPDDLGALARYYRHLYKALELDAPPVIDSQKLPRGQLIQHHRHKWDFPAVADGPLVSPGDSLNRDPRRAFRMIDQDDLPVVITAGLDRDKIMRLLRQARDIPQARFAALRKLQRWTVTLPRRLAETDLVQGHLRPVVGDLHEWLGPYDENVGLDETALS</sequence>
<name>A0A495X9R2_9PSEU</name>
<evidence type="ECO:0000256" key="9">
    <source>
        <dbReference type="ARBA" id="ARBA00023118"/>
    </source>
</evidence>
<reference evidence="12 13" key="1">
    <citation type="submission" date="2018-10" db="EMBL/GenBank/DDBJ databases">
        <title>Sequencing the genomes of 1000 actinobacteria strains.</title>
        <authorList>
            <person name="Klenk H.-P."/>
        </authorList>
    </citation>
    <scope>NUCLEOTIDE SEQUENCE [LARGE SCALE GENOMIC DNA]</scope>
    <source>
        <strain evidence="12 13">DSM 43911</strain>
    </source>
</reference>
<evidence type="ECO:0000256" key="6">
    <source>
        <dbReference type="ARBA" id="ARBA00022801"/>
    </source>
</evidence>
<comment type="similarity">
    <text evidence="2">In the central section; belongs to the CRISPR-associated helicase Cas3 family.</text>
</comment>
<comment type="similarity">
    <text evidence="1">In the N-terminal section; belongs to the CRISPR-associated nuclease Cas3-HD family.</text>
</comment>
<dbReference type="SMART" id="SM00487">
    <property type="entry name" value="DEXDc"/>
    <property type="match status" value="1"/>
</dbReference>
<dbReference type="Pfam" id="PF22590">
    <property type="entry name" value="Cas3-like_C_2"/>
    <property type="match status" value="1"/>
</dbReference>
<dbReference type="Gene3D" id="3.40.50.300">
    <property type="entry name" value="P-loop containing nucleotide triphosphate hydrolases"/>
    <property type="match status" value="2"/>
</dbReference>
<dbReference type="GO" id="GO:0016787">
    <property type="term" value="F:hydrolase activity"/>
    <property type="evidence" value="ECO:0007669"/>
    <property type="project" value="UniProtKB-KW"/>
</dbReference>
<organism evidence="12 13">
    <name type="scientific">Saccharothrix variisporea</name>
    <dbReference type="NCBI Taxonomy" id="543527"/>
    <lineage>
        <taxon>Bacteria</taxon>
        <taxon>Bacillati</taxon>
        <taxon>Actinomycetota</taxon>
        <taxon>Actinomycetes</taxon>
        <taxon>Pseudonocardiales</taxon>
        <taxon>Pseudonocardiaceae</taxon>
        <taxon>Saccharothrix</taxon>
    </lineage>
</organism>
<evidence type="ECO:0000256" key="7">
    <source>
        <dbReference type="ARBA" id="ARBA00022806"/>
    </source>
</evidence>
<feature type="domain" description="HD Cas3-type" evidence="11">
    <location>
        <begin position="1"/>
        <end position="144"/>
    </location>
</feature>
<dbReference type="InterPro" id="IPR011545">
    <property type="entry name" value="DEAD/DEAH_box_helicase_dom"/>
</dbReference>
<evidence type="ECO:0000256" key="1">
    <source>
        <dbReference type="ARBA" id="ARBA00006847"/>
    </source>
</evidence>
<comment type="caution">
    <text evidence="12">The sequence shown here is derived from an EMBL/GenBank/DDBJ whole genome shotgun (WGS) entry which is preliminary data.</text>
</comment>
<dbReference type="InterPro" id="IPR014001">
    <property type="entry name" value="Helicase_ATP-bd"/>
</dbReference>
<dbReference type="GO" id="GO:0046872">
    <property type="term" value="F:metal ion binding"/>
    <property type="evidence" value="ECO:0007669"/>
    <property type="project" value="UniProtKB-KW"/>
</dbReference>
<dbReference type="InterPro" id="IPR050547">
    <property type="entry name" value="DEAD_box_RNA_helicases"/>
</dbReference>
<evidence type="ECO:0000256" key="8">
    <source>
        <dbReference type="ARBA" id="ARBA00022840"/>
    </source>
</evidence>
<dbReference type="Gene3D" id="1.10.3210.30">
    <property type="match status" value="1"/>
</dbReference>
<dbReference type="Pfam" id="PF18019">
    <property type="entry name" value="Cas3_HD"/>
    <property type="match status" value="1"/>
</dbReference>
<dbReference type="PROSITE" id="PS51192">
    <property type="entry name" value="HELICASE_ATP_BIND_1"/>
    <property type="match status" value="1"/>
</dbReference>
<dbReference type="NCBIfam" id="TIGR01587">
    <property type="entry name" value="cas3_core"/>
    <property type="match status" value="1"/>
</dbReference>
<evidence type="ECO:0000256" key="5">
    <source>
        <dbReference type="ARBA" id="ARBA00022741"/>
    </source>
</evidence>
<keyword evidence="5" id="KW-0547">Nucleotide-binding</keyword>
<keyword evidence="9" id="KW-0051">Antiviral defense</keyword>
<keyword evidence="8" id="KW-0067">ATP-binding</keyword>
<dbReference type="SUPFAM" id="SSF52540">
    <property type="entry name" value="P-loop containing nucleoside triphosphate hydrolases"/>
    <property type="match status" value="1"/>
</dbReference>
<evidence type="ECO:0000259" key="11">
    <source>
        <dbReference type="PROSITE" id="PS51643"/>
    </source>
</evidence>
<keyword evidence="4" id="KW-0479">Metal-binding</keyword>
<dbReference type="InterPro" id="IPR027417">
    <property type="entry name" value="P-loop_NTPase"/>
</dbReference>
<dbReference type="InterPro" id="IPR038257">
    <property type="entry name" value="CRISPR-assoc_Cas3_HD_sf"/>
</dbReference>
<keyword evidence="13" id="KW-1185">Reference proteome</keyword>
<keyword evidence="7" id="KW-0347">Helicase</keyword>
<evidence type="ECO:0000313" key="12">
    <source>
        <dbReference type="EMBL" id="RKT69353.1"/>
    </source>
</evidence>
<gene>
    <name evidence="12" type="ORF">DFJ66_2572</name>
</gene>
<dbReference type="InterPro" id="IPR054712">
    <property type="entry name" value="Cas3-like_dom"/>
</dbReference>
<dbReference type="PROSITE" id="PS51643">
    <property type="entry name" value="HD_CAS3"/>
    <property type="match status" value="1"/>
</dbReference>
<dbReference type="GO" id="GO:0003724">
    <property type="term" value="F:RNA helicase activity"/>
    <property type="evidence" value="ECO:0007669"/>
    <property type="project" value="TreeGrafter"/>
</dbReference>